<dbReference type="EMBL" id="BAABEX010000028">
    <property type="protein sequence ID" value="GAA4427402.1"/>
    <property type="molecule type" value="Genomic_DNA"/>
</dbReference>
<keyword evidence="4" id="KW-1185">Reference proteome</keyword>
<reference evidence="4" key="1">
    <citation type="journal article" date="2019" name="Int. J. Syst. Evol. Microbiol.">
        <title>The Global Catalogue of Microorganisms (GCM) 10K type strain sequencing project: providing services to taxonomists for standard genome sequencing and annotation.</title>
        <authorList>
            <consortium name="The Broad Institute Genomics Platform"/>
            <consortium name="The Broad Institute Genome Sequencing Center for Infectious Disease"/>
            <person name="Wu L."/>
            <person name="Ma J."/>
        </authorList>
    </citation>
    <scope>NUCLEOTIDE SEQUENCE [LARGE SCALE GENOMIC DNA]</scope>
    <source>
        <strain evidence="4">JCM 31890</strain>
    </source>
</reference>
<gene>
    <name evidence="3" type="ORF">GCM10023090_24710</name>
</gene>
<dbReference type="PIRSF" id="PIRSF017082">
    <property type="entry name" value="YflP"/>
    <property type="match status" value="1"/>
</dbReference>
<comment type="similarity">
    <text evidence="1">Belongs to the UPF0065 (bug) family.</text>
</comment>
<dbReference type="Pfam" id="PF03401">
    <property type="entry name" value="TctC"/>
    <property type="match status" value="1"/>
</dbReference>
<dbReference type="InterPro" id="IPR005064">
    <property type="entry name" value="BUG"/>
</dbReference>
<dbReference type="PANTHER" id="PTHR42928">
    <property type="entry name" value="TRICARBOXYLATE-BINDING PROTEIN"/>
    <property type="match status" value="1"/>
</dbReference>
<evidence type="ECO:0000313" key="4">
    <source>
        <dbReference type="Proteomes" id="UP001501788"/>
    </source>
</evidence>
<dbReference type="InterPro" id="IPR042100">
    <property type="entry name" value="Bug_dom1"/>
</dbReference>
<dbReference type="RefSeq" id="WP_345065550.1">
    <property type="nucleotide sequence ID" value="NZ_BAABEX010000028.1"/>
</dbReference>
<accession>A0ABP8LD41</accession>
<proteinExistence type="inferred from homology"/>
<evidence type="ECO:0000256" key="1">
    <source>
        <dbReference type="ARBA" id="ARBA00006987"/>
    </source>
</evidence>
<dbReference type="Gene3D" id="3.40.190.10">
    <property type="entry name" value="Periplasmic binding protein-like II"/>
    <property type="match status" value="1"/>
</dbReference>
<evidence type="ECO:0000313" key="3">
    <source>
        <dbReference type="EMBL" id="GAA4427402.1"/>
    </source>
</evidence>
<comment type="caution">
    <text evidence="3">The sequence shown here is derived from an EMBL/GenBank/DDBJ whole genome shotgun (WGS) entry which is preliminary data.</text>
</comment>
<feature type="chain" id="PRO_5045356005" evidence="2">
    <location>
        <begin position="35"/>
        <end position="338"/>
    </location>
</feature>
<keyword evidence="2" id="KW-0732">Signal</keyword>
<name>A0ABP8LD41_9BURK</name>
<dbReference type="Gene3D" id="3.40.190.150">
    <property type="entry name" value="Bordetella uptake gene, domain 1"/>
    <property type="match status" value="1"/>
</dbReference>
<dbReference type="PANTHER" id="PTHR42928:SF5">
    <property type="entry name" value="BLR1237 PROTEIN"/>
    <property type="match status" value="1"/>
</dbReference>
<feature type="signal peptide" evidence="2">
    <location>
        <begin position="1"/>
        <end position="34"/>
    </location>
</feature>
<dbReference type="InterPro" id="IPR006311">
    <property type="entry name" value="TAT_signal"/>
</dbReference>
<protein>
    <submittedName>
        <fullName evidence="3">Bug family tripartite tricarboxylate transporter substrate binding protein</fullName>
    </submittedName>
</protein>
<sequence length="338" mass="35388">MTPRTLMSRRAWGQHVLAGAAAAGLPGWAAPALAAAASPVPEVSRILVGFGAGGAIDVLARLLADRIAPQLGPSHRIVVDNRAGANGQIAAHALLSAPADGSTYLITPLITPVLSQLVFQKPGYDPAVDFVPVGLIAHFQFALAVPASHPARSLGEFIGWRKAHPAQANFGSPAAGSLPHFFGLLLGRAAGVDLVHVPYKGAPGLFTDLVGGRLSSAVETTSGLLPLHREGKVRILATFTERRTPETPDVPSIVEAGYPQAKGSGWFSLWARKGTPPAAVEAVNRALNSALADPALRTRLAELALEPDPRSPQQLEQLRLADLARWRPVIEASGFKAD</sequence>
<dbReference type="SUPFAM" id="SSF53850">
    <property type="entry name" value="Periplasmic binding protein-like II"/>
    <property type="match status" value="1"/>
</dbReference>
<dbReference type="PROSITE" id="PS51318">
    <property type="entry name" value="TAT"/>
    <property type="match status" value="1"/>
</dbReference>
<dbReference type="Proteomes" id="UP001501788">
    <property type="component" value="Unassembled WGS sequence"/>
</dbReference>
<organism evidence="3 4">
    <name type="scientific">Acidovorax lacteus</name>
    <dbReference type="NCBI Taxonomy" id="1924988"/>
    <lineage>
        <taxon>Bacteria</taxon>
        <taxon>Pseudomonadati</taxon>
        <taxon>Pseudomonadota</taxon>
        <taxon>Betaproteobacteria</taxon>
        <taxon>Burkholderiales</taxon>
        <taxon>Comamonadaceae</taxon>
        <taxon>Acidovorax</taxon>
    </lineage>
</organism>
<evidence type="ECO:0000256" key="2">
    <source>
        <dbReference type="SAM" id="SignalP"/>
    </source>
</evidence>